<dbReference type="OrthoDB" id="9793307at2"/>
<dbReference type="Proteomes" id="UP000291117">
    <property type="component" value="Unassembled WGS sequence"/>
</dbReference>
<gene>
    <name evidence="1" type="ORF">EZ444_07230</name>
</gene>
<name>A0A4R0NBL0_9SPHI</name>
<comment type="caution">
    <text evidence="1">The sequence shown here is derived from an EMBL/GenBank/DDBJ whole genome shotgun (WGS) entry which is preliminary data.</text>
</comment>
<dbReference type="EMBL" id="SJSM01000003">
    <property type="protein sequence ID" value="TCC97701.1"/>
    <property type="molecule type" value="Genomic_DNA"/>
</dbReference>
<sequence>MKNIIPIMILFVLSFNLKGQTLQSVTDNGNTTTNKISINTAAEGLSLLGNSYLSFKDIGNISRNGYIQHDGSDLVISPDLGTIRLYGKVGVGSVRAYGGSTLHVKATNPSPWAFLTESSTNQCIIGMSHTGSEGVIAVSYLDDSGFTPLQFMTSNIPRMTIAANGNIGIGTADPKAYKLAVNGKIRAQEIKVEASPWPDYVFTKSYYLPSLQETEKYIKEKGHLPGIPSAAEVKANGIDLGEMNAKLLQKIEELTLHLIEKDKNEQKQHLLFKDQNKMIEKLIERLESLEKRCK</sequence>
<reference evidence="1 2" key="1">
    <citation type="submission" date="2019-02" db="EMBL/GenBank/DDBJ databases">
        <title>Pedobacter sp. RP-3-8 sp. nov., isolated from Arctic soil.</title>
        <authorList>
            <person name="Dahal R.H."/>
        </authorList>
    </citation>
    <scope>NUCLEOTIDE SEQUENCE [LARGE SCALE GENOMIC DNA]</scope>
    <source>
        <strain evidence="1 2">RP-3-8</strain>
    </source>
</reference>
<protein>
    <submittedName>
        <fullName evidence="1">Uncharacterized protein</fullName>
    </submittedName>
</protein>
<evidence type="ECO:0000313" key="1">
    <source>
        <dbReference type="EMBL" id="TCC97701.1"/>
    </source>
</evidence>
<proteinExistence type="predicted"/>
<dbReference type="RefSeq" id="WP_131608061.1">
    <property type="nucleotide sequence ID" value="NZ_SJSM01000003.1"/>
</dbReference>
<organism evidence="1 2">
    <name type="scientific">Pedobacter hiemivivus</name>
    <dbReference type="NCBI Taxonomy" id="2530454"/>
    <lineage>
        <taxon>Bacteria</taxon>
        <taxon>Pseudomonadati</taxon>
        <taxon>Bacteroidota</taxon>
        <taxon>Sphingobacteriia</taxon>
        <taxon>Sphingobacteriales</taxon>
        <taxon>Sphingobacteriaceae</taxon>
        <taxon>Pedobacter</taxon>
    </lineage>
</organism>
<dbReference type="AlphaFoldDB" id="A0A4R0NBL0"/>
<evidence type="ECO:0000313" key="2">
    <source>
        <dbReference type="Proteomes" id="UP000291117"/>
    </source>
</evidence>
<keyword evidence="2" id="KW-1185">Reference proteome</keyword>
<accession>A0A4R0NBL0</accession>